<evidence type="ECO:0000313" key="7">
    <source>
        <dbReference type="Proteomes" id="UP000192775"/>
    </source>
</evidence>
<keyword evidence="5" id="KW-0676">Redox-active center</keyword>
<evidence type="ECO:0000256" key="3">
    <source>
        <dbReference type="ARBA" id="ARBA00022968"/>
    </source>
</evidence>
<dbReference type="Gene3D" id="3.40.30.10">
    <property type="entry name" value="Glutaredoxin"/>
    <property type="match status" value="1"/>
</dbReference>
<reference evidence="6 7" key="1">
    <citation type="submission" date="2017-04" db="EMBL/GenBank/DDBJ databases">
        <authorList>
            <person name="Afonso C.L."/>
            <person name="Miller P.J."/>
            <person name="Scott M.A."/>
            <person name="Spackman E."/>
            <person name="Goraichik I."/>
            <person name="Dimitrov K.M."/>
            <person name="Suarez D.L."/>
            <person name="Swayne D.E."/>
        </authorList>
    </citation>
    <scope>NUCLEOTIDE SEQUENCE [LARGE SCALE GENOMIC DNA]</scope>
    <source>
        <strain evidence="7">XA(T)</strain>
        <plasmid evidence="7">Plasmid unnamed1</plasmid>
    </source>
</reference>
<keyword evidence="4" id="KW-1015">Disulfide bond</keyword>
<dbReference type="Proteomes" id="UP000192775">
    <property type="component" value="Plasmid unnamed1"/>
</dbReference>
<dbReference type="CDD" id="cd02966">
    <property type="entry name" value="TlpA_like_family"/>
    <property type="match status" value="1"/>
</dbReference>
<protein>
    <submittedName>
        <fullName evidence="6">Uncharacterized protein</fullName>
    </submittedName>
</protein>
<dbReference type="KEGG" id="cphy:B5808_19405"/>
<organism evidence="6 7">
    <name type="scientific">Cnuibacter physcomitrellae</name>
    <dbReference type="NCBI Taxonomy" id="1619308"/>
    <lineage>
        <taxon>Bacteria</taxon>
        <taxon>Bacillati</taxon>
        <taxon>Actinomycetota</taxon>
        <taxon>Actinomycetes</taxon>
        <taxon>Micrococcales</taxon>
        <taxon>Microbacteriaceae</taxon>
        <taxon>Cnuibacter</taxon>
    </lineage>
</organism>
<name>A0A1X9LR16_9MICO</name>
<comment type="subcellular location">
    <subcellularLocation>
        <location evidence="1">Cell envelope</location>
    </subcellularLocation>
</comment>
<accession>A0A1X9LR16</accession>
<dbReference type="InterPro" id="IPR013766">
    <property type="entry name" value="Thioredoxin_domain"/>
</dbReference>
<keyword evidence="6" id="KW-0614">Plasmid</keyword>
<dbReference type="InterPro" id="IPR050553">
    <property type="entry name" value="Thioredoxin_ResA/DsbE_sf"/>
</dbReference>
<evidence type="ECO:0000256" key="5">
    <source>
        <dbReference type="ARBA" id="ARBA00023284"/>
    </source>
</evidence>
<dbReference type="PANTHER" id="PTHR42852">
    <property type="entry name" value="THIOL:DISULFIDE INTERCHANGE PROTEIN DSBE"/>
    <property type="match status" value="1"/>
</dbReference>
<keyword evidence="3" id="KW-0812">Transmembrane</keyword>
<dbReference type="Pfam" id="PF00578">
    <property type="entry name" value="AhpC-TSA"/>
    <property type="match status" value="1"/>
</dbReference>
<proteinExistence type="predicted"/>
<dbReference type="SUPFAM" id="SSF52833">
    <property type="entry name" value="Thioredoxin-like"/>
    <property type="match status" value="1"/>
</dbReference>
<dbReference type="PROSITE" id="PS51352">
    <property type="entry name" value="THIOREDOXIN_2"/>
    <property type="match status" value="1"/>
</dbReference>
<evidence type="ECO:0000256" key="2">
    <source>
        <dbReference type="ARBA" id="ARBA00022748"/>
    </source>
</evidence>
<dbReference type="InterPro" id="IPR036249">
    <property type="entry name" value="Thioredoxin-like_sf"/>
</dbReference>
<keyword evidence="7" id="KW-1185">Reference proteome</keyword>
<dbReference type="PANTHER" id="PTHR42852:SF6">
    <property type="entry name" value="THIOL:DISULFIDE INTERCHANGE PROTEIN DSBE"/>
    <property type="match status" value="1"/>
</dbReference>
<dbReference type="GO" id="GO:0017004">
    <property type="term" value="P:cytochrome complex assembly"/>
    <property type="evidence" value="ECO:0007669"/>
    <property type="project" value="UniProtKB-KW"/>
</dbReference>
<sequence>MPRWPSNAVAVAAAVVVVALLSGCAADPLAEQYAAGDSKGFIAGDGSVVEIRPADRGEPIVFTGTTDDAAELTSADFVGQVLVVNFWYAACAPCRLEAKDLEATYQQYLPQQVAFLGVNVRDQPATARGFAETFGVTYPSLVDTDGGVQFSFAGEVAPNAVPTTLVLDRQGRVSARILGRVTELSILRALIESALDEQQ</sequence>
<dbReference type="GO" id="GO:0016209">
    <property type="term" value="F:antioxidant activity"/>
    <property type="evidence" value="ECO:0007669"/>
    <property type="project" value="InterPro"/>
</dbReference>
<dbReference type="GO" id="GO:0030313">
    <property type="term" value="C:cell envelope"/>
    <property type="evidence" value="ECO:0007669"/>
    <property type="project" value="UniProtKB-SubCell"/>
</dbReference>
<dbReference type="PROSITE" id="PS51257">
    <property type="entry name" value="PROKAR_LIPOPROTEIN"/>
    <property type="match status" value="1"/>
</dbReference>
<evidence type="ECO:0000256" key="4">
    <source>
        <dbReference type="ARBA" id="ARBA00023157"/>
    </source>
</evidence>
<dbReference type="GO" id="GO:0016491">
    <property type="term" value="F:oxidoreductase activity"/>
    <property type="evidence" value="ECO:0007669"/>
    <property type="project" value="InterPro"/>
</dbReference>
<gene>
    <name evidence="6" type="ORF">B5808_19405</name>
</gene>
<evidence type="ECO:0000256" key="1">
    <source>
        <dbReference type="ARBA" id="ARBA00004196"/>
    </source>
</evidence>
<dbReference type="EMBL" id="CP020716">
    <property type="protein sequence ID" value="ARJ07567.1"/>
    <property type="molecule type" value="Genomic_DNA"/>
</dbReference>
<evidence type="ECO:0000313" key="6">
    <source>
        <dbReference type="EMBL" id="ARJ07567.1"/>
    </source>
</evidence>
<dbReference type="AlphaFoldDB" id="A0A1X9LR16"/>
<keyword evidence="3" id="KW-0735">Signal-anchor</keyword>
<keyword evidence="2" id="KW-0201">Cytochrome c-type biogenesis</keyword>
<geneLocation type="plasmid" evidence="6">
    <name>unnamed1</name>
</geneLocation>
<dbReference type="InterPro" id="IPR000866">
    <property type="entry name" value="AhpC/TSA"/>
</dbReference>